<sequence>MSKLCKEFSLSATVKNISRFVDEEIYYTDTEERFNIPWRMCIAKCDDEFSLGLKCEKNNWDNREWSIETDWTMKLVSHNGKSLMESKKFTFNNSNIFDGGLNTSWDLLESDYVVDDSVVVEAHVKIIKITDLPCDEDEDSKTFLLSSTVRNISSIEEGDDYYTETTIRHNIPWRMQIKRDDGFFGLFLRCEKEDCEDPGKSWSIELDYELRLVSLNGQSLTFSDSDLFIYPSGEGFQKFMRWDDMEEKYMVNGSIIIEARGKITSLEESDDESSSENEEDDSSESHSENDSSSDNLEDEFSECVINVGGQNYTVKKQ</sequence>
<dbReference type="Gene3D" id="2.60.210.10">
    <property type="entry name" value="Apoptosis, Tumor Necrosis Factor Receptor Associated Protein 2, Chain A"/>
    <property type="match status" value="2"/>
</dbReference>
<dbReference type="SUPFAM" id="SSF49599">
    <property type="entry name" value="TRAF domain-like"/>
    <property type="match status" value="2"/>
</dbReference>
<dbReference type="SMR" id="F3NWW3"/>
<dbReference type="InParanoid" id="F3NWW3"/>
<dbReference type="CDD" id="cd00121">
    <property type="entry name" value="MATH"/>
    <property type="match status" value="2"/>
</dbReference>
<evidence type="ECO:0000259" key="2">
    <source>
        <dbReference type="PROSITE" id="PS50144"/>
    </source>
</evidence>
<dbReference type="RefSeq" id="NP_001254043.1">
    <property type="nucleotide sequence ID" value="NM_001267114.2"/>
</dbReference>
<dbReference type="AGR" id="WB:WBGene00015828"/>
<dbReference type="PaxDb" id="6239-C16C4.4b"/>
<evidence type="ECO:0000256" key="1">
    <source>
        <dbReference type="SAM" id="MobiDB-lite"/>
    </source>
</evidence>
<name>F3NWW3_CAEEL</name>
<dbReference type="InterPro" id="IPR008974">
    <property type="entry name" value="TRAF-like"/>
</dbReference>
<dbReference type="FunCoup" id="F3NWW3">
    <property type="interactions" value="17"/>
</dbReference>
<dbReference type="GeneID" id="182658"/>
<evidence type="ECO:0000313" key="3">
    <source>
        <dbReference type="EMBL" id="CCD64665.1"/>
    </source>
</evidence>
<accession>F3NWW3</accession>
<dbReference type="CTD" id="182658"/>
<dbReference type="PROSITE" id="PS50144">
    <property type="entry name" value="MATH"/>
    <property type="match status" value="1"/>
</dbReference>
<protein>
    <submittedName>
        <fullName evidence="3">MATH domain-containing protein</fullName>
    </submittedName>
</protein>
<dbReference type="PANTHER" id="PTHR46308:SF1">
    <property type="entry name" value="MATH DOMAIN-CONTAINING PROTEIN"/>
    <property type="match status" value="1"/>
</dbReference>
<reference evidence="3 4" key="1">
    <citation type="journal article" date="1998" name="Science">
        <title>Genome sequence of the nematode C. elegans: a platform for investigating biology.</title>
        <authorList>
            <consortium name="The C. elegans sequencing consortium"/>
            <person name="Sulson J.E."/>
            <person name="Waterston R."/>
        </authorList>
    </citation>
    <scope>NUCLEOTIDE SEQUENCE [LARGE SCALE GENOMIC DNA]</scope>
    <source>
        <strain evidence="3 4">Bristol N2</strain>
    </source>
</reference>
<gene>
    <name evidence="3 5" type="primary">math-14</name>
    <name evidence="5" type="ORF">C16C4.4</name>
    <name evidence="3" type="ORF">CELE_C16C4.4</name>
</gene>
<organism evidence="3 4">
    <name type="scientific">Caenorhabditis elegans</name>
    <dbReference type="NCBI Taxonomy" id="6239"/>
    <lineage>
        <taxon>Eukaryota</taxon>
        <taxon>Metazoa</taxon>
        <taxon>Ecdysozoa</taxon>
        <taxon>Nematoda</taxon>
        <taxon>Chromadorea</taxon>
        <taxon>Rhabditida</taxon>
        <taxon>Rhabditina</taxon>
        <taxon>Rhabditomorpha</taxon>
        <taxon>Rhabditoidea</taxon>
        <taxon>Rhabditidae</taxon>
        <taxon>Peloderinae</taxon>
        <taxon>Caenorhabditis</taxon>
    </lineage>
</organism>
<dbReference type="AlphaFoldDB" id="F3NWW3"/>
<feature type="compositionally biased region" description="Acidic residues" evidence="1">
    <location>
        <begin position="267"/>
        <end position="282"/>
    </location>
</feature>
<dbReference type="ExpressionAtlas" id="F3NWW3">
    <property type="expression patterns" value="baseline and differential"/>
</dbReference>
<feature type="region of interest" description="Disordered" evidence="1">
    <location>
        <begin position="262"/>
        <end position="300"/>
    </location>
</feature>
<dbReference type="PANTHER" id="PTHR46308">
    <property type="entry name" value="MATH (MEPRIN-ASSOCIATED TRAF HOMOLOGY) DOMAIN CONTAINING"/>
    <property type="match status" value="1"/>
</dbReference>
<evidence type="ECO:0000313" key="5">
    <source>
        <dbReference type="WormBase" id="C16C4.4b"/>
    </source>
</evidence>
<dbReference type="Proteomes" id="UP000001940">
    <property type="component" value="Chromosome II"/>
</dbReference>
<evidence type="ECO:0007829" key="6">
    <source>
        <dbReference type="PeptideAtlas" id="F3NWW3"/>
    </source>
</evidence>
<evidence type="ECO:0000313" key="4">
    <source>
        <dbReference type="Proteomes" id="UP000001940"/>
    </source>
</evidence>
<dbReference type="PeptideAtlas" id="F3NWW3"/>
<proteinExistence type="evidence at protein level"/>
<dbReference type="EMBL" id="BX284602">
    <property type="protein sequence ID" value="CCD64665.1"/>
    <property type="molecule type" value="Genomic_DNA"/>
</dbReference>
<keyword evidence="6" id="KW-1267">Proteomics identification</keyword>
<dbReference type="KEGG" id="cel:CELE_C16C4.4"/>
<dbReference type="Pfam" id="PF00917">
    <property type="entry name" value="MATH"/>
    <property type="match status" value="2"/>
</dbReference>
<dbReference type="WormBase" id="C16C4.4b">
    <property type="protein sequence ID" value="CE34692"/>
    <property type="gene ID" value="WBGene00015828"/>
    <property type="gene designation" value="math-14"/>
</dbReference>
<keyword evidence="4" id="KW-1185">Reference proteome</keyword>
<dbReference type="Bgee" id="WBGene00015828">
    <property type="expression patterns" value="Expressed in adult organism and 1 other cell type or tissue"/>
</dbReference>
<feature type="domain" description="MATH" evidence="2">
    <location>
        <begin position="142"/>
        <end position="261"/>
    </location>
</feature>
<dbReference type="HOGENOM" id="CLU_086152_0_0_1"/>
<dbReference type="PhylomeDB" id="F3NWW3"/>
<dbReference type="InterPro" id="IPR002083">
    <property type="entry name" value="MATH/TRAF_dom"/>
</dbReference>
<dbReference type="SMART" id="SM00061">
    <property type="entry name" value="MATH"/>
    <property type="match status" value="2"/>
</dbReference>